<reference evidence="8" key="1">
    <citation type="submission" date="2022-10" db="EMBL/GenBank/DDBJ databases">
        <authorList>
            <person name="Chen Y."/>
            <person name="Dougan E. K."/>
            <person name="Chan C."/>
            <person name="Rhodes N."/>
            <person name="Thang M."/>
        </authorList>
    </citation>
    <scope>NUCLEOTIDE SEQUENCE</scope>
</reference>
<keyword evidence="5" id="KW-1133">Transmembrane helix</keyword>
<keyword evidence="4" id="KW-0175">Coiled coil</keyword>
<dbReference type="SUPFAM" id="SSF49879">
    <property type="entry name" value="SMAD/FHA domain"/>
    <property type="match status" value="1"/>
</dbReference>
<evidence type="ECO:0000256" key="2">
    <source>
        <dbReference type="ARBA" id="ARBA00022676"/>
    </source>
</evidence>
<keyword evidence="6" id="KW-0732">Signal</keyword>
<dbReference type="Gene3D" id="2.60.200.20">
    <property type="match status" value="1"/>
</dbReference>
<dbReference type="GO" id="GO:0000139">
    <property type="term" value="C:Golgi membrane"/>
    <property type="evidence" value="ECO:0007669"/>
    <property type="project" value="TreeGrafter"/>
</dbReference>
<dbReference type="InterPro" id="IPR000253">
    <property type="entry name" value="FHA_dom"/>
</dbReference>
<evidence type="ECO:0000256" key="3">
    <source>
        <dbReference type="ARBA" id="ARBA00022679"/>
    </source>
</evidence>
<keyword evidence="3" id="KW-0808">Transferase</keyword>
<evidence type="ECO:0000313" key="8">
    <source>
        <dbReference type="EMBL" id="CAI4017054.1"/>
    </source>
</evidence>
<dbReference type="Proteomes" id="UP001152797">
    <property type="component" value="Unassembled WGS sequence"/>
</dbReference>
<sequence>MQKLTLILCVLKTAVTSDVEDLACAVEAVEWQEYHSAYEAATRATALGESAERDVARAALAEQLLLRTSNVTDVLSCNVGVIAGYYLLARLVSQEAVDTMGLFGGAAEGQTGLAYRLLQLALVFIFTLRNANRIPTGPARAWGVNEHLIIPAIMHMRRGQELKRQTDLRKLVPISPRFRDPNLKIGIVSICAYPEDHPLALPKLTPANREAYAERHGYQLRMHLEHPVIGAHGLGVQHAKLATVLAYLQSNEFDWVAWLDCDSIIMNLNRTLDSVIYQYAQRRIQAEDVGEDVPTICGELNDEADALVGEWLDSWVTGDFQEESVIQIRRGADDDVYAEAPQIGLVQGRLVDDQLEMDFEGGTLNARIVWNTTASGVWALQLQWDNGARWLHREAPGAATQPCREPCRVPGPSCGRALLDPEVNLLITEEGWGLSSANWLIKHSAWSVKFLHDALTAAHVELQLFGDQDAMILHLMNRQSLEAAQRPPEGKDPLDRHAAIIPQFELNAYDALNALTMECDAFVEGDLLVTFPQCKDAEGCNDVFELAAEYAQDAGKLLDPDAGAWWQRRESTPTWSRYSRSSSASLRVFGPRPVIRDVFTREQEYNRAKQQRSFAWLEHVGPNSPLLHAIADASLRRLGEFSTQQLANMLWGLDHANYQNSRFFETVVQWCCSRPMSFWQKAAGEEMVSVMTALRPYASGNAQWRELETFFTNETLRPLARFLCTSNSSDGYVQGLRQLRTYHAGALYTSWLFEEIGAPLRLDDLLVPGLGGFVIPVQQKFHRSIVAMPWLLLALHAKEDPVPLPCDGDASIGRRPNNFLVCQDRAVSGTHCILHCSAGGPPEFEDCSTNGSSVNEVKLHGQRQKLSHGDVLSLTKPAEDGTASGPRVQYKLVYEDPKEADAGDVPATAPDLKPPEKGDVISVEPCFAQDLLVQEQQSKAKLTSDLLVSQRKLEEERNTVENLMRELRKTRQQVDEERLKRQDAEDSRTKLTSEMEALRVEARQLEEVTLAHEDLRLRHANCEQDRSSKMTGQGDASGRYQGCFTTDTVLLYFFSFSISLIIYIYYIIIHIITLCMHIYIYICMELDRLKWRWLRLHKLDF</sequence>
<gene>
    <name evidence="8" type="ORF">C1SCF055_LOCUS41731</name>
</gene>
<feature type="transmembrane region" description="Helical" evidence="5">
    <location>
        <begin position="1049"/>
        <end position="1082"/>
    </location>
</feature>
<protein>
    <submittedName>
        <fullName evidence="9">Pyruvate, phosphate dikinase</fullName>
    </submittedName>
</protein>
<name>A0A9P1GLY3_9DINO</name>
<dbReference type="EMBL" id="CAMXCT010006618">
    <property type="protein sequence ID" value="CAI4017054.1"/>
    <property type="molecule type" value="Genomic_DNA"/>
</dbReference>
<dbReference type="Gene3D" id="3.90.550.10">
    <property type="entry name" value="Spore Coat Polysaccharide Biosynthesis Protein SpsA, Chain A"/>
    <property type="match status" value="1"/>
</dbReference>
<accession>A0A9P1GLY3</accession>
<feature type="coiled-coil region" evidence="4">
    <location>
        <begin position="946"/>
        <end position="1008"/>
    </location>
</feature>
<feature type="chain" id="PRO_5043272927" evidence="6">
    <location>
        <begin position="18"/>
        <end position="1101"/>
    </location>
</feature>
<evidence type="ECO:0000256" key="5">
    <source>
        <dbReference type="SAM" id="Phobius"/>
    </source>
</evidence>
<dbReference type="EMBL" id="CAMXCT020006618">
    <property type="protein sequence ID" value="CAL1170429.1"/>
    <property type="molecule type" value="Genomic_DNA"/>
</dbReference>
<evidence type="ECO:0000313" key="9">
    <source>
        <dbReference type="EMBL" id="CAL4804366.1"/>
    </source>
</evidence>
<dbReference type="PANTHER" id="PTHR31306:SF4">
    <property type="entry name" value="ALPHA-1,2-GALACTOSYLTRANSFERASE"/>
    <property type="match status" value="1"/>
</dbReference>
<reference evidence="9 10" key="2">
    <citation type="submission" date="2024-05" db="EMBL/GenBank/DDBJ databases">
        <authorList>
            <person name="Chen Y."/>
            <person name="Shah S."/>
            <person name="Dougan E. K."/>
            <person name="Thang M."/>
            <person name="Chan C."/>
        </authorList>
    </citation>
    <scope>NUCLEOTIDE SEQUENCE [LARGE SCALE GENOMIC DNA]</scope>
</reference>
<dbReference type="PROSITE" id="PS50006">
    <property type="entry name" value="FHA_DOMAIN"/>
    <property type="match status" value="1"/>
</dbReference>
<keyword evidence="10" id="KW-1185">Reference proteome</keyword>
<dbReference type="InterPro" id="IPR008630">
    <property type="entry name" value="Glyco_trans_34"/>
</dbReference>
<dbReference type="InterPro" id="IPR008984">
    <property type="entry name" value="SMAD_FHA_dom_sf"/>
</dbReference>
<dbReference type="Pfam" id="PF05637">
    <property type="entry name" value="Glyco_transf_34"/>
    <property type="match status" value="1"/>
</dbReference>
<dbReference type="GO" id="GO:0006487">
    <property type="term" value="P:protein N-linked glycosylation"/>
    <property type="evidence" value="ECO:0007669"/>
    <property type="project" value="TreeGrafter"/>
</dbReference>
<dbReference type="AlphaFoldDB" id="A0A9P1GLY3"/>
<proteinExistence type="inferred from homology"/>
<keyword evidence="5" id="KW-0812">Transmembrane</keyword>
<evidence type="ECO:0000313" key="10">
    <source>
        <dbReference type="Proteomes" id="UP001152797"/>
    </source>
</evidence>
<evidence type="ECO:0000256" key="4">
    <source>
        <dbReference type="SAM" id="Coils"/>
    </source>
</evidence>
<dbReference type="InterPro" id="IPR029044">
    <property type="entry name" value="Nucleotide-diphossugar_trans"/>
</dbReference>
<keyword evidence="9" id="KW-0670">Pyruvate</keyword>
<keyword evidence="2" id="KW-0328">Glycosyltransferase</keyword>
<organism evidence="8">
    <name type="scientific">Cladocopium goreaui</name>
    <dbReference type="NCBI Taxonomy" id="2562237"/>
    <lineage>
        <taxon>Eukaryota</taxon>
        <taxon>Sar</taxon>
        <taxon>Alveolata</taxon>
        <taxon>Dinophyceae</taxon>
        <taxon>Suessiales</taxon>
        <taxon>Symbiodiniaceae</taxon>
        <taxon>Cladocopium</taxon>
    </lineage>
</organism>
<dbReference type="GO" id="GO:0016757">
    <property type="term" value="F:glycosyltransferase activity"/>
    <property type="evidence" value="ECO:0007669"/>
    <property type="project" value="UniProtKB-KW"/>
</dbReference>
<evidence type="ECO:0000256" key="1">
    <source>
        <dbReference type="ARBA" id="ARBA00005664"/>
    </source>
</evidence>
<evidence type="ECO:0000259" key="7">
    <source>
        <dbReference type="PROSITE" id="PS50006"/>
    </source>
</evidence>
<dbReference type="Pfam" id="PF00498">
    <property type="entry name" value="FHA"/>
    <property type="match status" value="1"/>
</dbReference>
<feature type="domain" description="FHA" evidence="7">
    <location>
        <begin position="810"/>
        <end position="859"/>
    </location>
</feature>
<dbReference type="PANTHER" id="PTHR31306">
    <property type="entry name" value="ALPHA-1,6-MANNOSYLTRANSFERASE MNN11-RELATED"/>
    <property type="match status" value="1"/>
</dbReference>
<dbReference type="OrthoDB" id="205108at2759"/>
<feature type="signal peptide" evidence="6">
    <location>
        <begin position="1"/>
        <end position="17"/>
    </location>
</feature>
<keyword evidence="5" id="KW-0472">Membrane</keyword>
<comment type="similarity">
    <text evidence="1">Belongs to the glycosyltransferase 34 family.</text>
</comment>
<dbReference type="SMART" id="SM00240">
    <property type="entry name" value="FHA"/>
    <property type="match status" value="1"/>
</dbReference>
<comment type="caution">
    <text evidence="8">The sequence shown here is derived from an EMBL/GenBank/DDBJ whole genome shotgun (WGS) entry which is preliminary data.</text>
</comment>
<dbReference type="EMBL" id="CAMXCT030006618">
    <property type="protein sequence ID" value="CAL4804366.1"/>
    <property type="molecule type" value="Genomic_DNA"/>
</dbReference>
<evidence type="ECO:0000256" key="6">
    <source>
        <dbReference type="SAM" id="SignalP"/>
    </source>
</evidence>